<dbReference type="AlphaFoldDB" id="A0A839K534"/>
<organism evidence="2 3">
    <name type="scientific">Variimorphobacter saccharofermentans</name>
    <dbReference type="NCBI Taxonomy" id="2755051"/>
    <lineage>
        <taxon>Bacteria</taxon>
        <taxon>Bacillati</taxon>
        <taxon>Bacillota</taxon>
        <taxon>Clostridia</taxon>
        <taxon>Lachnospirales</taxon>
        <taxon>Lachnospiraceae</taxon>
        <taxon>Variimorphobacter</taxon>
    </lineage>
</organism>
<evidence type="ECO:0000313" key="3">
    <source>
        <dbReference type="Proteomes" id="UP000574276"/>
    </source>
</evidence>
<evidence type="ECO:0000259" key="1">
    <source>
        <dbReference type="Pfam" id="PF26351"/>
    </source>
</evidence>
<dbReference type="EMBL" id="JACEGA010000001">
    <property type="protein sequence ID" value="MBB2184710.1"/>
    <property type="molecule type" value="Genomic_DNA"/>
</dbReference>
<dbReference type="Pfam" id="PF26351">
    <property type="entry name" value="DUF8091"/>
    <property type="match status" value="1"/>
</dbReference>
<reference evidence="2 3" key="1">
    <citation type="submission" date="2020-07" db="EMBL/GenBank/DDBJ databases">
        <title>Characterization and genome sequencing of isolate MD1, a novel member within the family Lachnospiraceae.</title>
        <authorList>
            <person name="Rettenmaier R."/>
            <person name="Di Bello L."/>
            <person name="Zinser C."/>
            <person name="Scheitz K."/>
            <person name="Liebl W."/>
            <person name="Zverlov V."/>
        </authorList>
    </citation>
    <scope>NUCLEOTIDE SEQUENCE [LARGE SCALE GENOMIC DNA]</scope>
    <source>
        <strain evidence="2 3">MD1</strain>
    </source>
</reference>
<dbReference type="InterPro" id="IPR058404">
    <property type="entry name" value="DUF8091"/>
</dbReference>
<dbReference type="RefSeq" id="WP_228354271.1">
    <property type="nucleotide sequence ID" value="NZ_JACEGA010000001.1"/>
</dbReference>
<dbReference type="Proteomes" id="UP000574276">
    <property type="component" value="Unassembled WGS sequence"/>
</dbReference>
<sequence length="244" mass="28149">MDKQLFQQICDEIIGQRQETNGIGTLSEKTIHSVLKHYYSPDQSYHEIKVGGFVADIFTGNEIIEIQTRNFDKLRRKLTAFLEISPVTIVYPIPKHKWLRWINPQTGEISPPRKSPKTGTPYSIFPELYKIKNYLVNPNLSLRIVLLNLEEYRYLDGWSHDKKRGSTRFDGIPTELVEEVSIMSLEDYKLLIPELLEAKFTTRDFKRASGLPLHASQTALNILYFVGAVDRVGKKGNAYIYSRV</sequence>
<proteinExistence type="predicted"/>
<comment type="caution">
    <text evidence="2">The sequence shown here is derived from an EMBL/GenBank/DDBJ whole genome shotgun (WGS) entry which is preliminary data.</text>
</comment>
<feature type="domain" description="DUF8091" evidence="1">
    <location>
        <begin position="29"/>
        <end position="182"/>
    </location>
</feature>
<protein>
    <recommendedName>
        <fullName evidence="1">DUF8091 domain-containing protein</fullName>
    </recommendedName>
</protein>
<gene>
    <name evidence="2" type="ORF">H0486_17730</name>
</gene>
<keyword evidence="3" id="KW-1185">Reference proteome</keyword>
<name>A0A839K534_9FIRM</name>
<accession>A0A839K534</accession>
<evidence type="ECO:0000313" key="2">
    <source>
        <dbReference type="EMBL" id="MBB2184710.1"/>
    </source>
</evidence>